<dbReference type="AlphaFoldDB" id="A0A0A9DMB4"/>
<reference evidence="1" key="2">
    <citation type="journal article" date="2015" name="Data Brief">
        <title>Shoot transcriptome of the giant reed, Arundo donax.</title>
        <authorList>
            <person name="Barrero R.A."/>
            <person name="Guerrero F.D."/>
            <person name="Moolhuijzen P."/>
            <person name="Goolsby J.A."/>
            <person name="Tidwell J."/>
            <person name="Bellgard S.E."/>
            <person name="Bellgard M.I."/>
        </authorList>
    </citation>
    <scope>NUCLEOTIDE SEQUENCE</scope>
    <source>
        <tissue evidence="1">Shoot tissue taken approximately 20 cm above the soil surface</tissue>
    </source>
</reference>
<proteinExistence type="predicted"/>
<evidence type="ECO:0000313" key="1">
    <source>
        <dbReference type="EMBL" id="JAD89704.1"/>
    </source>
</evidence>
<accession>A0A0A9DMB4</accession>
<reference evidence="1" key="1">
    <citation type="submission" date="2014-09" db="EMBL/GenBank/DDBJ databases">
        <authorList>
            <person name="Magalhaes I.L.F."/>
            <person name="Oliveira U."/>
            <person name="Santos F.R."/>
            <person name="Vidigal T.H.D.A."/>
            <person name="Brescovit A.D."/>
            <person name="Santos A.J."/>
        </authorList>
    </citation>
    <scope>NUCLEOTIDE SEQUENCE</scope>
    <source>
        <tissue evidence="1">Shoot tissue taken approximately 20 cm above the soil surface</tissue>
    </source>
</reference>
<organism evidence="1">
    <name type="scientific">Arundo donax</name>
    <name type="common">Giant reed</name>
    <name type="synonym">Donax arundinaceus</name>
    <dbReference type="NCBI Taxonomy" id="35708"/>
    <lineage>
        <taxon>Eukaryota</taxon>
        <taxon>Viridiplantae</taxon>
        <taxon>Streptophyta</taxon>
        <taxon>Embryophyta</taxon>
        <taxon>Tracheophyta</taxon>
        <taxon>Spermatophyta</taxon>
        <taxon>Magnoliopsida</taxon>
        <taxon>Liliopsida</taxon>
        <taxon>Poales</taxon>
        <taxon>Poaceae</taxon>
        <taxon>PACMAD clade</taxon>
        <taxon>Arundinoideae</taxon>
        <taxon>Arundineae</taxon>
        <taxon>Arundo</taxon>
    </lineage>
</organism>
<dbReference type="EMBL" id="GBRH01208191">
    <property type="protein sequence ID" value="JAD89704.1"/>
    <property type="molecule type" value="Transcribed_RNA"/>
</dbReference>
<protein>
    <submittedName>
        <fullName evidence="1">Uncharacterized protein</fullName>
    </submittedName>
</protein>
<name>A0A0A9DMB4_ARUDO</name>
<sequence length="130" mass="14907">MNQTSVMEVNFLKEVNQTSVMEGLDNGHQLEEVKIVDDQVVAPPVKNLSKQKSLTDRQQENHDALIKSLAEDRRFDDRKSAAACIVYKSLLHWHSFEAERTNIFDRIILTIRSSVEVVIPINIHATFSFQ</sequence>